<reference evidence="11" key="1">
    <citation type="submission" date="2025-08" db="UniProtKB">
        <authorList>
            <consortium name="RefSeq"/>
        </authorList>
    </citation>
    <scope>IDENTIFICATION</scope>
    <source>
        <tissue evidence="11">Young leaves</tissue>
    </source>
</reference>
<keyword evidence="8" id="KW-1133">Transmembrane helix</keyword>
<evidence type="ECO:0000259" key="9">
    <source>
        <dbReference type="PROSITE" id="PS50255"/>
    </source>
</evidence>
<accession>A0A8B7BN43</accession>
<dbReference type="PROSITE" id="PS00191">
    <property type="entry name" value="CYTOCHROME_B5_1"/>
    <property type="match status" value="1"/>
</dbReference>
<dbReference type="PRINTS" id="PR00363">
    <property type="entry name" value="CYTOCHROMEB5"/>
</dbReference>
<dbReference type="SUPFAM" id="SSF55856">
    <property type="entry name" value="Cytochrome b5-like heme/steroid binding domain"/>
    <property type="match status" value="1"/>
</dbReference>
<dbReference type="GeneID" id="103701595"/>
<evidence type="ECO:0000313" key="10">
    <source>
        <dbReference type="Proteomes" id="UP000228380"/>
    </source>
</evidence>
<evidence type="ECO:0000313" key="11">
    <source>
        <dbReference type="RefSeq" id="XP_008781940.1"/>
    </source>
</evidence>
<dbReference type="InterPro" id="IPR050668">
    <property type="entry name" value="Cytochrome_b5"/>
</dbReference>
<sequence>MRVSQKYSPSQISLHTTKKDCWLIIHGKVYDVTNFLEDHPGGDDVLLHASANGDASQKFDEVGHSSTAASLMEGYLIGVVEGYEGTAGGGGGPKRKEAVTARTVQGRKPPSSSSFLDLVLPVLILGLAFGAWYYLNFNSKAKA</sequence>
<keyword evidence="2 8" id="KW-0349">Heme</keyword>
<dbReference type="Pfam" id="PF00173">
    <property type="entry name" value="Cyt-b5"/>
    <property type="match status" value="1"/>
</dbReference>
<evidence type="ECO:0000256" key="6">
    <source>
        <dbReference type="ARBA" id="ARBA00023136"/>
    </source>
</evidence>
<dbReference type="PANTHER" id="PTHR19359:SF101">
    <property type="entry name" value="CYTOCHROME B5-LIKE HEME_STEROID BINDING DOMAIN CONTAINING PROTEIN, EXPRESSED"/>
    <property type="match status" value="1"/>
</dbReference>
<evidence type="ECO:0000256" key="4">
    <source>
        <dbReference type="ARBA" id="ARBA00022723"/>
    </source>
</evidence>
<dbReference type="InterPro" id="IPR001199">
    <property type="entry name" value="Cyt_B5-like_heme/steroid-bd"/>
</dbReference>
<protein>
    <submittedName>
        <fullName evidence="11">Cytochrome B5-like</fullName>
    </submittedName>
</protein>
<dbReference type="RefSeq" id="XP_008781940.1">
    <property type="nucleotide sequence ID" value="XM_008783718.4"/>
</dbReference>
<feature type="domain" description="Cytochrome b5 heme-binding" evidence="9">
    <location>
        <begin position="4"/>
        <end position="81"/>
    </location>
</feature>
<name>A0A8B7BN43_PHODC</name>
<dbReference type="InterPro" id="IPR036400">
    <property type="entry name" value="Cyt_B5-like_heme/steroid_sf"/>
</dbReference>
<keyword evidence="6 8" id="KW-0472">Membrane</keyword>
<organism evidence="10 11">
    <name type="scientific">Phoenix dactylifera</name>
    <name type="common">Date palm</name>
    <dbReference type="NCBI Taxonomy" id="42345"/>
    <lineage>
        <taxon>Eukaryota</taxon>
        <taxon>Viridiplantae</taxon>
        <taxon>Streptophyta</taxon>
        <taxon>Embryophyta</taxon>
        <taxon>Tracheophyta</taxon>
        <taxon>Spermatophyta</taxon>
        <taxon>Magnoliopsida</taxon>
        <taxon>Liliopsida</taxon>
        <taxon>Arecaceae</taxon>
        <taxon>Coryphoideae</taxon>
        <taxon>Phoeniceae</taxon>
        <taxon>Phoenix</taxon>
    </lineage>
</organism>
<dbReference type="GO" id="GO:0020037">
    <property type="term" value="F:heme binding"/>
    <property type="evidence" value="ECO:0007669"/>
    <property type="project" value="UniProtKB-UniRule"/>
</dbReference>
<keyword evidence="4 8" id="KW-0479">Metal-binding</keyword>
<dbReference type="FunFam" id="3.10.120.10:FF:000002">
    <property type="entry name" value="Cytochrome b5 type B"/>
    <property type="match status" value="1"/>
</dbReference>
<dbReference type="InterPro" id="IPR018506">
    <property type="entry name" value="Cyt_B5_heme-BS"/>
</dbReference>
<dbReference type="GO" id="GO:0016020">
    <property type="term" value="C:membrane"/>
    <property type="evidence" value="ECO:0007669"/>
    <property type="project" value="UniProtKB-SubCell"/>
</dbReference>
<evidence type="ECO:0000256" key="1">
    <source>
        <dbReference type="ARBA" id="ARBA00004370"/>
    </source>
</evidence>
<dbReference type="KEGG" id="pda:103701595"/>
<dbReference type="OrthoDB" id="260519at2759"/>
<comment type="similarity">
    <text evidence="7 8">Belongs to the cytochrome b5 family.</text>
</comment>
<gene>
    <name evidence="11" type="primary">LOC103701595</name>
</gene>
<comment type="subcellular location">
    <subcellularLocation>
        <location evidence="1">Membrane</location>
    </subcellularLocation>
</comment>
<dbReference type="PROSITE" id="PS50255">
    <property type="entry name" value="CYTOCHROME_B5_2"/>
    <property type="match status" value="1"/>
</dbReference>
<keyword evidence="10" id="KW-1185">Reference proteome</keyword>
<evidence type="ECO:0000256" key="3">
    <source>
        <dbReference type="ARBA" id="ARBA00022692"/>
    </source>
</evidence>
<dbReference type="Proteomes" id="UP000228380">
    <property type="component" value="Unplaced"/>
</dbReference>
<dbReference type="Gene3D" id="3.10.120.10">
    <property type="entry name" value="Cytochrome b5-like heme/steroid binding domain"/>
    <property type="match status" value="1"/>
</dbReference>
<keyword evidence="5 8" id="KW-0408">Iron</keyword>
<evidence type="ECO:0000256" key="8">
    <source>
        <dbReference type="RuleBase" id="RU362121"/>
    </source>
</evidence>
<evidence type="ECO:0000256" key="7">
    <source>
        <dbReference type="ARBA" id="ARBA00038168"/>
    </source>
</evidence>
<evidence type="ECO:0000256" key="5">
    <source>
        <dbReference type="ARBA" id="ARBA00023004"/>
    </source>
</evidence>
<dbReference type="SMART" id="SM01117">
    <property type="entry name" value="Cyt-b5"/>
    <property type="match status" value="1"/>
</dbReference>
<feature type="transmembrane region" description="Helical" evidence="8">
    <location>
        <begin position="115"/>
        <end position="135"/>
    </location>
</feature>
<keyword evidence="3 8" id="KW-0812">Transmembrane</keyword>
<proteinExistence type="inferred from homology"/>
<dbReference type="PANTHER" id="PTHR19359">
    <property type="entry name" value="CYTOCHROME B5"/>
    <property type="match status" value="1"/>
</dbReference>
<dbReference type="AlphaFoldDB" id="A0A8B7BN43"/>
<evidence type="ECO:0000256" key="2">
    <source>
        <dbReference type="ARBA" id="ARBA00022617"/>
    </source>
</evidence>
<dbReference type="GO" id="GO:0046872">
    <property type="term" value="F:metal ion binding"/>
    <property type="evidence" value="ECO:0007669"/>
    <property type="project" value="UniProtKB-UniRule"/>
</dbReference>